<comment type="subcellular location">
    <subcellularLocation>
        <location evidence="1">Cell membrane</location>
        <topology evidence="1">Multi-pass membrane protein</topology>
    </subcellularLocation>
</comment>
<evidence type="ECO:0000256" key="3">
    <source>
        <dbReference type="ARBA" id="ARBA00022475"/>
    </source>
</evidence>
<keyword evidence="3" id="KW-1003">Cell membrane</keyword>
<keyword evidence="6" id="KW-0472">Membrane</keyword>
<dbReference type="Pfam" id="PF07681">
    <property type="entry name" value="DoxX"/>
    <property type="match status" value="1"/>
</dbReference>
<dbReference type="RefSeq" id="WP_201103500.1">
    <property type="nucleotide sequence ID" value="NZ_CP067977.1"/>
</dbReference>
<organism evidence="7 8">
    <name type="scientific">Brevundimonas vitisensis</name>
    <dbReference type="NCBI Taxonomy" id="2800818"/>
    <lineage>
        <taxon>Bacteria</taxon>
        <taxon>Pseudomonadati</taxon>
        <taxon>Pseudomonadota</taxon>
        <taxon>Alphaproteobacteria</taxon>
        <taxon>Caulobacterales</taxon>
        <taxon>Caulobacteraceae</taxon>
        <taxon>Brevundimonas</taxon>
    </lineage>
</organism>
<dbReference type="PANTHER" id="PTHR33452:SF1">
    <property type="entry name" value="INNER MEMBRANE PROTEIN YPHA-RELATED"/>
    <property type="match status" value="1"/>
</dbReference>
<name>A0ABX7BNI3_9CAUL</name>
<gene>
    <name evidence="7" type="ORF">JIP62_03245</name>
</gene>
<dbReference type="InterPro" id="IPR032808">
    <property type="entry name" value="DoxX"/>
</dbReference>
<comment type="similarity">
    <text evidence="2">Belongs to the DoxX family.</text>
</comment>
<protein>
    <submittedName>
        <fullName evidence="7">DoxX family protein</fullName>
    </submittedName>
</protein>
<evidence type="ECO:0000256" key="1">
    <source>
        <dbReference type="ARBA" id="ARBA00004651"/>
    </source>
</evidence>
<evidence type="ECO:0000256" key="5">
    <source>
        <dbReference type="ARBA" id="ARBA00022989"/>
    </source>
</evidence>
<evidence type="ECO:0000256" key="4">
    <source>
        <dbReference type="ARBA" id="ARBA00022692"/>
    </source>
</evidence>
<keyword evidence="4" id="KW-0812">Transmembrane</keyword>
<reference evidence="7 8" key="1">
    <citation type="submission" date="2021-01" db="EMBL/GenBank/DDBJ databases">
        <title>Brevundimonas vitis sp. nov., an bacterium isolated from grape (Vitis vinifera).</title>
        <authorList>
            <person name="Jiang L."/>
            <person name="Lee J."/>
        </authorList>
    </citation>
    <scope>NUCLEOTIDE SEQUENCE [LARGE SCALE GENOMIC DNA]</scope>
    <source>
        <strain evidence="7 8">GRTSA-9</strain>
    </source>
</reference>
<evidence type="ECO:0000256" key="2">
    <source>
        <dbReference type="ARBA" id="ARBA00006679"/>
    </source>
</evidence>
<sequence>MSTLMDHLADSRSGGLLSRLHAAMSKLVPEPALAVLMRLGIAAPFLLSGRTKVEGVLTVTDTTFYLFAEEYRVPLLPSELAAYAATYAEHLFPVLIIIGLGTRVSAVALLVMTLVIQLFVVPTGWPTHLLWLAPLVYLIGRGPGPFSLDRLLKID</sequence>
<accession>A0ABX7BNI3</accession>
<keyword evidence="5" id="KW-1133">Transmembrane helix</keyword>
<dbReference type="PANTHER" id="PTHR33452">
    <property type="entry name" value="OXIDOREDUCTASE CATD-RELATED"/>
    <property type="match status" value="1"/>
</dbReference>
<dbReference type="InterPro" id="IPR051907">
    <property type="entry name" value="DoxX-like_oxidoreductase"/>
</dbReference>
<evidence type="ECO:0000313" key="7">
    <source>
        <dbReference type="EMBL" id="QQQ19149.1"/>
    </source>
</evidence>
<dbReference type="EMBL" id="CP067977">
    <property type="protein sequence ID" value="QQQ19149.1"/>
    <property type="molecule type" value="Genomic_DNA"/>
</dbReference>
<proteinExistence type="inferred from homology"/>
<keyword evidence="8" id="KW-1185">Reference proteome</keyword>
<evidence type="ECO:0000256" key="6">
    <source>
        <dbReference type="ARBA" id="ARBA00023136"/>
    </source>
</evidence>
<dbReference type="Proteomes" id="UP000595448">
    <property type="component" value="Chromosome"/>
</dbReference>
<evidence type="ECO:0000313" key="8">
    <source>
        <dbReference type="Proteomes" id="UP000595448"/>
    </source>
</evidence>